<feature type="non-terminal residue" evidence="1">
    <location>
        <position position="1"/>
    </location>
</feature>
<comment type="caution">
    <text evidence="1">The sequence shown here is derived from an EMBL/GenBank/DDBJ whole genome shotgun (WGS) entry which is preliminary data.</text>
</comment>
<evidence type="ECO:0000313" key="1">
    <source>
        <dbReference type="EMBL" id="CAG8721854.1"/>
    </source>
</evidence>
<sequence length="58" mass="7076">SRGNHCYLEKLIIRRKWYLPRDRRPRLYRDTPTAPCSIGSFDQVIREVWLENRRSITS</sequence>
<organism evidence="1 2">
    <name type="scientific">Acaulospora morrowiae</name>
    <dbReference type="NCBI Taxonomy" id="94023"/>
    <lineage>
        <taxon>Eukaryota</taxon>
        <taxon>Fungi</taxon>
        <taxon>Fungi incertae sedis</taxon>
        <taxon>Mucoromycota</taxon>
        <taxon>Glomeromycotina</taxon>
        <taxon>Glomeromycetes</taxon>
        <taxon>Diversisporales</taxon>
        <taxon>Acaulosporaceae</taxon>
        <taxon>Acaulospora</taxon>
    </lineage>
</organism>
<evidence type="ECO:0000313" key="2">
    <source>
        <dbReference type="Proteomes" id="UP000789342"/>
    </source>
</evidence>
<reference evidence="1" key="1">
    <citation type="submission" date="2021-06" db="EMBL/GenBank/DDBJ databases">
        <authorList>
            <person name="Kallberg Y."/>
            <person name="Tangrot J."/>
            <person name="Rosling A."/>
        </authorList>
    </citation>
    <scope>NUCLEOTIDE SEQUENCE</scope>
    <source>
        <strain evidence="1">CL551</strain>
    </source>
</reference>
<name>A0A9N9ND52_9GLOM</name>
<gene>
    <name evidence="1" type="ORF">AMORRO_LOCUS13391</name>
</gene>
<dbReference type="Proteomes" id="UP000789342">
    <property type="component" value="Unassembled WGS sequence"/>
</dbReference>
<dbReference type="AlphaFoldDB" id="A0A9N9ND52"/>
<protein>
    <submittedName>
        <fullName evidence="1">8231_t:CDS:1</fullName>
    </submittedName>
</protein>
<keyword evidence="2" id="KW-1185">Reference proteome</keyword>
<accession>A0A9N9ND52</accession>
<feature type="non-terminal residue" evidence="1">
    <location>
        <position position="58"/>
    </location>
</feature>
<proteinExistence type="predicted"/>
<dbReference type="EMBL" id="CAJVPV010022787">
    <property type="protein sequence ID" value="CAG8721854.1"/>
    <property type="molecule type" value="Genomic_DNA"/>
</dbReference>